<proteinExistence type="predicted"/>
<gene>
    <name evidence="8" type="ORF">CEPIT_LOCUS20288</name>
    <name evidence="9" type="ORF">CEPIT_LOCUS41683</name>
</gene>
<feature type="transmembrane region" description="Helical" evidence="6">
    <location>
        <begin position="248"/>
        <end position="267"/>
    </location>
</feature>
<feature type="transmembrane region" description="Helical" evidence="6">
    <location>
        <begin position="112"/>
        <end position="130"/>
    </location>
</feature>
<dbReference type="GO" id="GO:0007009">
    <property type="term" value="P:plasma membrane organization"/>
    <property type="evidence" value="ECO:0007669"/>
    <property type="project" value="TreeGrafter"/>
</dbReference>
<comment type="subcellular location">
    <subcellularLocation>
        <location evidence="1">Membrane</location>
        <topology evidence="1">Multi-pass membrane protein</topology>
    </subcellularLocation>
</comment>
<dbReference type="GO" id="GO:0071709">
    <property type="term" value="P:membrane assembly"/>
    <property type="evidence" value="ECO:0007669"/>
    <property type="project" value="TreeGrafter"/>
</dbReference>
<dbReference type="PROSITE" id="PS50922">
    <property type="entry name" value="TLC"/>
    <property type="match status" value="1"/>
</dbReference>
<accession>A0AAV0G9Y2</accession>
<evidence type="ECO:0000256" key="3">
    <source>
        <dbReference type="ARBA" id="ARBA00022989"/>
    </source>
</evidence>
<feature type="transmembrane region" description="Helical" evidence="6">
    <location>
        <begin position="18"/>
        <end position="37"/>
    </location>
</feature>
<keyword evidence="2 5" id="KW-0812">Transmembrane</keyword>
<evidence type="ECO:0000256" key="6">
    <source>
        <dbReference type="SAM" id="Phobius"/>
    </source>
</evidence>
<dbReference type="PANTHER" id="PTHR13439:SF4">
    <property type="entry name" value="TLC DOMAIN-CONTAINING PROTEIN"/>
    <property type="match status" value="1"/>
</dbReference>
<evidence type="ECO:0000259" key="7">
    <source>
        <dbReference type="PROSITE" id="PS50922"/>
    </source>
</evidence>
<comment type="caution">
    <text evidence="9">The sequence shown here is derived from an EMBL/GenBank/DDBJ whole genome shotgun (WGS) entry which is preliminary data.</text>
</comment>
<keyword evidence="10" id="KW-1185">Reference proteome</keyword>
<dbReference type="GO" id="GO:0005886">
    <property type="term" value="C:plasma membrane"/>
    <property type="evidence" value="ECO:0007669"/>
    <property type="project" value="TreeGrafter"/>
</dbReference>
<feature type="transmembrane region" description="Helical" evidence="6">
    <location>
        <begin position="208"/>
        <end position="228"/>
    </location>
</feature>
<feature type="transmembrane region" description="Helical" evidence="6">
    <location>
        <begin position="169"/>
        <end position="187"/>
    </location>
</feature>
<evidence type="ECO:0000256" key="5">
    <source>
        <dbReference type="PROSITE-ProRule" id="PRU00205"/>
    </source>
</evidence>
<dbReference type="Pfam" id="PF03798">
    <property type="entry name" value="TRAM_LAG1_CLN8"/>
    <property type="match status" value="1"/>
</dbReference>
<evidence type="ECO:0000256" key="4">
    <source>
        <dbReference type="ARBA" id="ARBA00023136"/>
    </source>
</evidence>
<feature type="domain" description="TLC" evidence="7">
    <location>
        <begin position="65"/>
        <end position="275"/>
    </location>
</feature>
<keyword evidence="4 5" id="KW-0472">Membrane</keyword>
<dbReference type="Proteomes" id="UP001152523">
    <property type="component" value="Unassembled WGS sequence"/>
</dbReference>
<reference evidence="9" key="1">
    <citation type="submission" date="2022-07" db="EMBL/GenBank/DDBJ databases">
        <authorList>
            <person name="Macas J."/>
            <person name="Novak P."/>
            <person name="Neumann P."/>
        </authorList>
    </citation>
    <scope>NUCLEOTIDE SEQUENCE</scope>
</reference>
<dbReference type="SMART" id="SM00724">
    <property type="entry name" value="TLC"/>
    <property type="match status" value="1"/>
</dbReference>
<dbReference type="InterPro" id="IPR006634">
    <property type="entry name" value="TLC-dom"/>
</dbReference>
<keyword evidence="3 6" id="KW-1133">Transmembrane helix</keyword>
<evidence type="ECO:0000313" key="9">
    <source>
        <dbReference type="EMBL" id="CAH9144747.1"/>
    </source>
</evidence>
<dbReference type="InterPro" id="IPR050846">
    <property type="entry name" value="TLCD"/>
</dbReference>
<evidence type="ECO:0000313" key="10">
    <source>
        <dbReference type="Proteomes" id="UP001152523"/>
    </source>
</evidence>
<dbReference type="PANTHER" id="PTHR13439">
    <property type="entry name" value="CT120 PROTEIN"/>
    <property type="match status" value="1"/>
</dbReference>
<feature type="transmembrane region" description="Helical" evidence="6">
    <location>
        <begin position="142"/>
        <end position="163"/>
    </location>
</feature>
<dbReference type="GO" id="GO:0097035">
    <property type="term" value="P:regulation of membrane lipid distribution"/>
    <property type="evidence" value="ECO:0007669"/>
    <property type="project" value="TreeGrafter"/>
</dbReference>
<evidence type="ECO:0000256" key="1">
    <source>
        <dbReference type="ARBA" id="ARBA00004141"/>
    </source>
</evidence>
<dbReference type="AlphaFoldDB" id="A0AAV0G9Y2"/>
<dbReference type="EMBL" id="CAMAPF010000207">
    <property type="protein sequence ID" value="CAH9113419.1"/>
    <property type="molecule type" value="Genomic_DNA"/>
</dbReference>
<organism evidence="9 10">
    <name type="scientific">Cuscuta epithymum</name>
    <dbReference type="NCBI Taxonomy" id="186058"/>
    <lineage>
        <taxon>Eukaryota</taxon>
        <taxon>Viridiplantae</taxon>
        <taxon>Streptophyta</taxon>
        <taxon>Embryophyta</taxon>
        <taxon>Tracheophyta</taxon>
        <taxon>Spermatophyta</taxon>
        <taxon>Magnoliopsida</taxon>
        <taxon>eudicotyledons</taxon>
        <taxon>Gunneridae</taxon>
        <taxon>Pentapetalae</taxon>
        <taxon>asterids</taxon>
        <taxon>lamiids</taxon>
        <taxon>Solanales</taxon>
        <taxon>Convolvulaceae</taxon>
        <taxon>Cuscuteae</taxon>
        <taxon>Cuscuta</taxon>
        <taxon>Cuscuta subgen. Cuscuta</taxon>
    </lineage>
</organism>
<dbReference type="GO" id="GO:0055091">
    <property type="term" value="P:phospholipid homeostasis"/>
    <property type="evidence" value="ECO:0007669"/>
    <property type="project" value="TreeGrafter"/>
</dbReference>
<name>A0AAV0G9Y2_9ASTE</name>
<protein>
    <recommendedName>
        <fullName evidence="7">TLC domain-containing protein</fullName>
    </recommendedName>
</protein>
<evidence type="ECO:0000313" key="8">
    <source>
        <dbReference type="EMBL" id="CAH9113419.1"/>
    </source>
</evidence>
<sequence length="279" mass="31694">MARTGRVVGEKSHSMSGAFFRVTLLAWAVWLLYEICLNQRTQLSPILAGFCFYQSANWLIRGCLSRDPLVVNTSVSLLHSSLTSVSVIFVVVNQYTRSSLSTMLAHSELVEHSWPWAYPVLCISCGYFAYDQWDMLLHHLHSGWIPSILVHHLVLLVCFTAALYRNVTINYLILTLVCELHSVLLHLRKLRRMARHVRGTSRNIVVNVEWCANWTTYVLARFASHVLITVKLLKDASKFDKGLELPLALAGMAGMNLLNVSLGVDLFQAYMRERKDHHG</sequence>
<evidence type="ECO:0000256" key="2">
    <source>
        <dbReference type="ARBA" id="ARBA00022692"/>
    </source>
</evidence>
<feature type="transmembrane region" description="Helical" evidence="6">
    <location>
        <begin position="69"/>
        <end position="92"/>
    </location>
</feature>
<dbReference type="EMBL" id="CAMAPF010001070">
    <property type="protein sequence ID" value="CAH9144747.1"/>
    <property type="molecule type" value="Genomic_DNA"/>
</dbReference>